<dbReference type="Proteomes" id="UP000663844">
    <property type="component" value="Unassembled WGS sequence"/>
</dbReference>
<evidence type="ECO:0000313" key="2">
    <source>
        <dbReference type="EMBL" id="CAF3517773.1"/>
    </source>
</evidence>
<dbReference type="InterPro" id="IPR047002">
    <property type="entry name" value="Tcp10_C_sf"/>
</dbReference>
<feature type="compositionally biased region" description="Basic and acidic residues" evidence="1">
    <location>
        <begin position="1282"/>
        <end position="1296"/>
    </location>
</feature>
<feature type="region of interest" description="Disordered" evidence="1">
    <location>
        <begin position="1270"/>
        <end position="1298"/>
    </location>
</feature>
<comment type="caution">
    <text evidence="2">The sequence shown here is derived from an EMBL/GenBank/DDBJ whole genome shotgun (WGS) entry which is preliminary data.</text>
</comment>
<dbReference type="GO" id="GO:1904158">
    <property type="term" value="P:axonemal central apparatus assembly"/>
    <property type="evidence" value="ECO:0007669"/>
    <property type="project" value="TreeGrafter"/>
</dbReference>
<name>A0A818ICS9_9BILA</name>
<protein>
    <recommendedName>
        <fullName evidence="4">Sperm-associated antigen 17</fullName>
    </recommendedName>
</protein>
<gene>
    <name evidence="2" type="ORF">OXD698_LOCUS2247</name>
</gene>
<dbReference type="Pfam" id="PF14874">
    <property type="entry name" value="PapD-like"/>
    <property type="match status" value="1"/>
</dbReference>
<feature type="region of interest" description="Disordered" evidence="1">
    <location>
        <begin position="1812"/>
        <end position="1853"/>
    </location>
</feature>
<dbReference type="GO" id="GO:0005576">
    <property type="term" value="C:extracellular region"/>
    <property type="evidence" value="ECO:0007669"/>
    <property type="project" value="GOC"/>
</dbReference>
<feature type="region of interest" description="Disordered" evidence="1">
    <location>
        <begin position="1621"/>
        <end position="1657"/>
    </location>
</feature>
<feature type="compositionally biased region" description="Polar residues" evidence="1">
    <location>
        <begin position="1868"/>
        <end position="1888"/>
    </location>
</feature>
<dbReference type="EMBL" id="CAJOAZ010000072">
    <property type="protein sequence ID" value="CAF3517773.1"/>
    <property type="molecule type" value="Genomic_DNA"/>
</dbReference>
<evidence type="ECO:0000313" key="3">
    <source>
        <dbReference type="Proteomes" id="UP000663844"/>
    </source>
</evidence>
<dbReference type="InterPro" id="IPR026173">
    <property type="entry name" value="SPAG17"/>
</dbReference>
<accession>A0A818ICS9</accession>
<dbReference type="Gene3D" id="2.60.450.20">
    <property type="match status" value="1"/>
</dbReference>
<feature type="compositionally biased region" description="Low complexity" evidence="1">
    <location>
        <begin position="176"/>
        <end position="195"/>
    </location>
</feature>
<feature type="compositionally biased region" description="Basic and acidic residues" evidence="1">
    <location>
        <begin position="1109"/>
        <end position="1128"/>
    </location>
</feature>
<feature type="compositionally biased region" description="Polar residues" evidence="1">
    <location>
        <begin position="1630"/>
        <end position="1639"/>
    </location>
</feature>
<feature type="compositionally biased region" description="Basic and acidic residues" evidence="1">
    <location>
        <begin position="904"/>
        <end position="916"/>
    </location>
</feature>
<dbReference type="GO" id="GO:1990716">
    <property type="term" value="C:axonemal central apparatus"/>
    <property type="evidence" value="ECO:0007669"/>
    <property type="project" value="TreeGrafter"/>
</dbReference>
<sequence length="2129" mass="240319">MPPKGTKSPRGKSPKNAKADAGIAWESILTTNSVNQDNWTTFVCFLTPDHAINQIYVDLIEKAMQHSVRRRFDIISKRDFIEAIKKVEKSGKTPAKSSTNPLVDSLNNSALASAYEHAKTILDAGGEIDDQLWAKLIKCRILDLKKEVQNRCTVKSSSAQAAAAPAKPEKGKGGNKSPKPAAKSKKQAAAAPAPATDTHIDKPIGVKTRDQITDETKYIDDEPKDGPNQYIYLSGFYSIGLLHALDDVGIRIDTITDVSCDSLEETKQLFDEMIRRDRQEQTLKADVLKEIPTPEQIAEQNQRNDQVLNQFWIELMPILNKAPDQSMLQDVIVTTLKVLRDNLPDSWINTDQRLKLAESLCDDIVENSYRLNIRRRQFKTFNEQMKVVPIPTIEDKNAKSISESKIYNEMTTIIPPESISVPLILHGILEQVEVKLANANNTNTNVPNHQDDVGRYLREKLMSLSMEKEHKKEIESLVPKSPFTKTTGSGPTMVYYTDEIKQRLATLNRLAVVDPIKIERNSLMSHSRLINLPELTRKKPYDPDSKERQTRFNQLLQFCTDNELLPSDIDHILKQFIFECMTLNATTENSIEQETSRPSTAESEQEDEQLYFEKHLTNLNEKEKKQSSNIQPIIWDDPFELLRTNQETGRIGFSTHTHTSSPTSHSSKSSNPQSPNQLAYTVRFDVNNPENNLQNQMSHILPPIGDVHTDGTIQAVIQHHKRNLNDWNFAEHFEPEIFSQVIEQALFTHSHVDVYYNRRDQTHMMVLSLPIPAGKTTGYDNTSKKLFSDVGFRNFLDEISYEIVDWLRDEEAKYQADVLAQEVQTFIRELTPTPDATKDAKGGKKGKGAAGKKTPPSRSRSASAASSDAEKTPNEDEQVIRDDYAHPTSLKVWKQKRDKELEEEALAKAKRAESATKKGKAKSPRASEKAGKTTTPNEKSSKDGKSKQQAAAPVEKPEDTKPSYEFNEPSERFIGYSLGNHLLSAQCSTSHLLLPDGCFIRTRIDSLKRGATCVSTSLYRNKSSYNVQLVNPHKLSNNTNTNSQSDSTEHHSNSSKHENSTSSFAEKRIAQYGVFTALLNSGMILSCSNYDTKPAKIEIPPPPPPPAPVEHHAPPEPAVDDKKKDSHSTKGKKKGKTVEVEAPVVDTESITEEKPPPEPQYDPEPFQRLTISIPTGLVVTFYPETFNGVKPTQANQVHRLIVKQYYACQSKGFHTCEQTRLNAYEENSRIIDGEGHVMIFKRNGELIILQPDGGIFTKTIVHQNEPEIEIATESPQAAKKGGRSDSRGKKKVDLKQSTDVSTVSEEVKPLVFEWKCVTSDGQVFRQNSTNQEYEKIDHLRLILETNPKTSEQVIHREDKVVIVFRSDGSRVVSFADGTRITTYEAVENKNNTPSDRETGELNNSTSSFRKIPHVKVEALGYATVAFNCQTTDCRTVFSDGSSIDVFSNGTYSIYESDGEQFDINENGDILFDFQQSIYGKRVQELLSHIEPSKCIMSQNGDVIFDAVDYEQKQYCVEASGETYSKENDQQEISKDFPMEMHVPRFFIVHEDGSGTELLRFKDLYSYLRIMDLDPSTAVVREPLSSNPKVTGATVMRPFQDEIHRRWLTSFEDDSVIPASLRAHTSKPAITDSQDSSSFRQTDKNNQSSTFSNSFTNQQPILEMPKALDYRNFMEFPRLHDEIRFKLFNSLKNYVDFVTNRADHHTKLLPHDHRNRHEKEQANKIWKHARPQGTTKDDLALLYLKTVHPDRQKPTASAAPTKQSVIPLAQVFNLNHLHTQLHQEKKNKQLRRDMSKGIAMPYFQTEWGTAYTKQQQQQPEMISTRESRSAGYTKTTNGHENSLNSPPISPTNQQNRLSQIQKPQFTRSLSTEVADNKTLNSSGQSNLDSTYRPVKPFASPRNTVQYDAYGNKRANPVRIPNSLKGSRPHAEPHTRFLDMEEPVMVRPNNASIGAAALNNRPLRARRGCELFPDKLDFGVLKEGVTYGAEVNIKNVGIDACRFRVRQPPLGTGLRVVFQPGVLAAGISRPLTIELYAIIKQNYSQQQQQQQQQSQGLYQLDQSIEIITETDIMHFPIRAKIASEEQFEIMFVNKDGTAGMNKSVRLLARKSSNINDWIANTNKDTTDAPHE</sequence>
<feature type="compositionally biased region" description="Low complexity" evidence="1">
    <location>
        <begin position="1644"/>
        <end position="1657"/>
    </location>
</feature>
<feature type="region of interest" description="Disordered" evidence="1">
    <location>
        <begin position="155"/>
        <end position="207"/>
    </location>
</feature>
<feature type="region of interest" description="Disordered" evidence="1">
    <location>
        <begin position="652"/>
        <end position="676"/>
    </location>
</feature>
<feature type="compositionally biased region" description="Basic and acidic residues" evidence="1">
    <location>
        <begin position="1047"/>
        <end position="1063"/>
    </location>
</feature>
<dbReference type="PANTHER" id="PTHR21963:SF1">
    <property type="entry name" value="SPERM-ASSOCIATED ANTIGEN 17"/>
    <property type="match status" value="1"/>
</dbReference>
<feature type="compositionally biased region" description="Basic and acidic residues" evidence="1">
    <location>
        <begin position="198"/>
        <end position="207"/>
    </location>
</feature>
<feature type="compositionally biased region" description="Polar residues" evidence="1">
    <location>
        <begin position="1829"/>
        <end position="1853"/>
    </location>
</feature>
<feature type="region of interest" description="Disordered" evidence="1">
    <location>
        <begin position="830"/>
        <end position="883"/>
    </location>
</feature>
<organism evidence="2 3">
    <name type="scientific">Adineta steineri</name>
    <dbReference type="NCBI Taxonomy" id="433720"/>
    <lineage>
        <taxon>Eukaryota</taxon>
        <taxon>Metazoa</taxon>
        <taxon>Spiralia</taxon>
        <taxon>Gnathifera</taxon>
        <taxon>Rotifera</taxon>
        <taxon>Eurotatoria</taxon>
        <taxon>Bdelloidea</taxon>
        <taxon>Adinetida</taxon>
        <taxon>Adinetidae</taxon>
        <taxon>Adineta</taxon>
    </lineage>
</organism>
<feature type="compositionally biased region" description="Low complexity" evidence="1">
    <location>
        <begin position="1036"/>
        <end position="1046"/>
    </location>
</feature>
<dbReference type="GO" id="GO:0003351">
    <property type="term" value="P:epithelial cilium movement involved in extracellular fluid movement"/>
    <property type="evidence" value="ECO:0007669"/>
    <property type="project" value="TreeGrafter"/>
</dbReference>
<feature type="compositionally biased region" description="Low complexity" evidence="1">
    <location>
        <begin position="155"/>
        <end position="166"/>
    </location>
</feature>
<feature type="compositionally biased region" description="Low complexity" evidence="1">
    <location>
        <begin position="851"/>
        <end position="867"/>
    </location>
</feature>
<evidence type="ECO:0000256" key="1">
    <source>
        <dbReference type="SAM" id="MobiDB-lite"/>
    </source>
</evidence>
<feature type="region of interest" description="Disordered" evidence="1">
    <location>
        <begin position="1095"/>
        <end position="1164"/>
    </location>
</feature>
<feature type="region of interest" description="Disordered" evidence="1">
    <location>
        <begin position="1868"/>
        <end position="1897"/>
    </location>
</feature>
<reference evidence="2" key="1">
    <citation type="submission" date="2021-02" db="EMBL/GenBank/DDBJ databases">
        <authorList>
            <person name="Nowell W R."/>
        </authorList>
    </citation>
    <scope>NUCLEOTIDE SEQUENCE</scope>
</reference>
<feature type="compositionally biased region" description="Pro residues" evidence="1">
    <location>
        <begin position="1099"/>
        <end position="1108"/>
    </location>
</feature>
<feature type="region of interest" description="Disordered" evidence="1">
    <location>
        <begin position="1912"/>
        <end position="1931"/>
    </location>
</feature>
<feature type="compositionally biased region" description="Polar residues" evidence="1">
    <location>
        <begin position="588"/>
        <end position="602"/>
    </location>
</feature>
<feature type="compositionally biased region" description="Low complexity" evidence="1">
    <location>
        <begin position="654"/>
        <end position="675"/>
    </location>
</feature>
<feature type="region of interest" description="Disordered" evidence="1">
    <location>
        <begin position="588"/>
        <end position="607"/>
    </location>
</feature>
<feature type="region of interest" description="Disordered" evidence="1">
    <location>
        <begin position="1030"/>
        <end position="1063"/>
    </location>
</feature>
<feature type="compositionally biased region" description="Basic and acidic residues" evidence="1">
    <location>
        <begin position="868"/>
        <end position="883"/>
    </location>
</feature>
<proteinExistence type="predicted"/>
<feature type="region of interest" description="Disordered" evidence="1">
    <location>
        <begin position="904"/>
        <end position="967"/>
    </location>
</feature>
<dbReference type="PANTHER" id="PTHR21963">
    <property type="entry name" value="PF6"/>
    <property type="match status" value="1"/>
</dbReference>
<evidence type="ECO:0008006" key="4">
    <source>
        <dbReference type="Google" id="ProtNLM"/>
    </source>
</evidence>